<gene>
    <name evidence="1" type="ORF">OE229_17305</name>
</gene>
<reference evidence="1" key="1">
    <citation type="submission" date="2022-09" db="EMBL/GenBank/DDBJ databases">
        <title>Taxonomy of Curtobacterium flaccumfaciens.</title>
        <authorList>
            <person name="Osdaghi E."/>
            <person name="Taghavi S.M."/>
            <person name="Hamidizade M."/>
            <person name="Abachi H."/>
            <person name="Fazliarab A."/>
            <person name="Baeyen S."/>
            <person name="Portier P."/>
            <person name="Van Vaerenbergh J."/>
            <person name="Jacques M.-A."/>
        </authorList>
    </citation>
    <scope>NUCLEOTIDE SEQUENCE</scope>
    <source>
        <strain evidence="1">AGQB46</strain>
    </source>
</reference>
<dbReference type="RefSeq" id="WP_262139102.1">
    <property type="nucleotide sequence ID" value="NZ_CP106879.1"/>
</dbReference>
<sequence length="190" mass="21402">MGLIDSGEGLVSNWWRDSGMIRPSEVSGQLTLSALDRHVNHFDDPDPATGRPFREITPFISLSAGTMERQSAAATNFAHRARKTALWFGTEFGAKPSAYLFVCWLVLAPRPAVEVEGVAEEVRDLNSYRRYSAFQTEGEIVAKINVPATQIQSCEKWSWDRSSNVLQRDWIRPNRSFIAPESLSNVREMI</sequence>
<protein>
    <submittedName>
        <fullName evidence="1">Uncharacterized protein</fullName>
    </submittedName>
</protein>
<evidence type="ECO:0000313" key="1">
    <source>
        <dbReference type="EMBL" id="UYC80843.1"/>
    </source>
</evidence>
<dbReference type="KEGG" id="cpoi:OE229_17305"/>
<name>A0A9Q9T375_9MICO</name>
<dbReference type="AlphaFoldDB" id="A0A9Q9T375"/>
<accession>A0A9Q9T375</accession>
<proteinExistence type="predicted"/>
<evidence type="ECO:0000313" key="2">
    <source>
        <dbReference type="Proteomes" id="UP001062223"/>
    </source>
</evidence>
<dbReference type="EMBL" id="CP106879">
    <property type="protein sequence ID" value="UYC80843.1"/>
    <property type="molecule type" value="Genomic_DNA"/>
</dbReference>
<dbReference type="Proteomes" id="UP001062223">
    <property type="component" value="Chromosome"/>
</dbReference>
<organism evidence="1 2">
    <name type="scientific">Curtobacterium poinsettiae</name>
    <dbReference type="NCBI Taxonomy" id="159612"/>
    <lineage>
        <taxon>Bacteria</taxon>
        <taxon>Bacillati</taxon>
        <taxon>Actinomycetota</taxon>
        <taxon>Actinomycetes</taxon>
        <taxon>Micrococcales</taxon>
        <taxon>Microbacteriaceae</taxon>
        <taxon>Curtobacterium</taxon>
    </lineage>
</organism>